<feature type="compositionally biased region" description="Pro residues" evidence="8">
    <location>
        <begin position="49"/>
        <end position="59"/>
    </location>
</feature>
<dbReference type="GO" id="GO:0005789">
    <property type="term" value="C:endoplasmic reticulum membrane"/>
    <property type="evidence" value="ECO:0007669"/>
    <property type="project" value="TreeGrafter"/>
</dbReference>
<protein>
    <submittedName>
        <fullName evidence="9">Uncharacterized protein</fullName>
    </submittedName>
</protein>
<evidence type="ECO:0000256" key="4">
    <source>
        <dbReference type="ARBA" id="ARBA00022449"/>
    </source>
</evidence>
<evidence type="ECO:0000256" key="1">
    <source>
        <dbReference type="ARBA" id="ARBA00004141"/>
    </source>
</evidence>
<dbReference type="Proteomes" id="UP000583929">
    <property type="component" value="Unassembled WGS sequence"/>
</dbReference>
<comment type="similarity">
    <text evidence="2">Belongs to the nucleotide-sugar transporter family. UDP-galactose:UMP antiporter (TC 2.A.7.11) subfamily.</text>
</comment>
<feature type="region of interest" description="Disordered" evidence="8">
    <location>
        <begin position="47"/>
        <end position="82"/>
    </location>
</feature>
<comment type="subcellular location">
    <subcellularLocation>
        <location evidence="1">Membrane</location>
        <topology evidence="1">Multi-pass membrane protein</topology>
    </subcellularLocation>
</comment>
<evidence type="ECO:0000256" key="3">
    <source>
        <dbReference type="ARBA" id="ARBA00022448"/>
    </source>
</evidence>
<dbReference type="GO" id="GO:0046964">
    <property type="term" value="F:3'-phosphoadenosine 5'-phosphosulfate transmembrane transporter activity"/>
    <property type="evidence" value="ECO:0007669"/>
    <property type="project" value="TreeGrafter"/>
</dbReference>
<evidence type="ECO:0000256" key="8">
    <source>
        <dbReference type="SAM" id="MobiDB-lite"/>
    </source>
</evidence>
<evidence type="ECO:0000313" key="9">
    <source>
        <dbReference type="EMBL" id="KAF4355423.1"/>
    </source>
</evidence>
<dbReference type="PANTHER" id="PTHR10778">
    <property type="entry name" value="SOLUTE CARRIER FAMILY 35 MEMBER B"/>
    <property type="match status" value="1"/>
</dbReference>
<dbReference type="EMBL" id="JAATIQ010000450">
    <property type="protein sequence ID" value="KAF4355423.1"/>
    <property type="molecule type" value="Genomic_DNA"/>
</dbReference>
<dbReference type="Pfam" id="PF08449">
    <property type="entry name" value="UAA"/>
    <property type="match status" value="1"/>
</dbReference>
<organism evidence="9 10">
    <name type="scientific">Cannabis sativa</name>
    <name type="common">Hemp</name>
    <name type="synonym">Marijuana</name>
    <dbReference type="NCBI Taxonomy" id="3483"/>
    <lineage>
        <taxon>Eukaryota</taxon>
        <taxon>Viridiplantae</taxon>
        <taxon>Streptophyta</taxon>
        <taxon>Embryophyta</taxon>
        <taxon>Tracheophyta</taxon>
        <taxon>Spermatophyta</taxon>
        <taxon>Magnoliopsida</taxon>
        <taxon>eudicotyledons</taxon>
        <taxon>Gunneridae</taxon>
        <taxon>Pentapetalae</taxon>
        <taxon>rosids</taxon>
        <taxon>fabids</taxon>
        <taxon>Rosales</taxon>
        <taxon>Cannabaceae</taxon>
        <taxon>Cannabis</taxon>
    </lineage>
</organism>
<evidence type="ECO:0000313" key="10">
    <source>
        <dbReference type="Proteomes" id="UP000583929"/>
    </source>
</evidence>
<accession>A0A7J6EAF2</accession>
<comment type="caution">
    <text evidence="9">The sequence shown here is derived from an EMBL/GenBank/DDBJ whole genome shotgun (WGS) entry which is preliminary data.</text>
</comment>
<dbReference type="GO" id="GO:0015297">
    <property type="term" value="F:antiporter activity"/>
    <property type="evidence" value="ECO:0007669"/>
    <property type="project" value="UniProtKB-KW"/>
</dbReference>
<evidence type="ECO:0000256" key="2">
    <source>
        <dbReference type="ARBA" id="ARBA00008349"/>
    </source>
</evidence>
<keyword evidence="7" id="KW-0472">Membrane</keyword>
<keyword evidence="3" id="KW-0813">Transport</keyword>
<reference evidence="9 10" key="1">
    <citation type="journal article" date="2020" name="bioRxiv">
        <title>Sequence and annotation of 42 cannabis genomes reveals extensive copy number variation in cannabinoid synthesis and pathogen resistance genes.</title>
        <authorList>
            <person name="Mckernan K.J."/>
            <person name="Helbert Y."/>
            <person name="Kane L.T."/>
            <person name="Ebling H."/>
            <person name="Zhang L."/>
            <person name="Liu B."/>
            <person name="Eaton Z."/>
            <person name="Mclaughlin S."/>
            <person name="Kingan S."/>
            <person name="Baybayan P."/>
            <person name="Concepcion G."/>
            <person name="Jordan M."/>
            <person name="Riva A."/>
            <person name="Barbazuk W."/>
            <person name="Harkins T."/>
        </authorList>
    </citation>
    <scope>NUCLEOTIDE SEQUENCE [LARGE SCALE GENOMIC DNA]</scope>
    <source>
        <strain evidence="10">cv. Jamaican Lion 4</strain>
        <tissue evidence="9">Leaf</tissue>
    </source>
</reference>
<name>A0A7J6EAF2_CANSA</name>
<dbReference type="PANTHER" id="PTHR10778:SF8">
    <property type="entry name" value="ADENOSINE 3'-PHOSPHO 5'-PHOSPHOSULFATE TRANSPORTER 2"/>
    <property type="match status" value="1"/>
</dbReference>
<sequence length="162" mass="18001">MCVSQITTTRKAVTLLLSYMIFTKPLTEQHRTGLLLIGMGITMKLLPENKPPQRLPKPAPSTQMTTNGKQEEDGDEEKRPLKGGILSTFTHKGVLSKRTSAGVSQAGHGIITSRAPQTNQGRQANTFRASFLLAKKHFVFLLWFINLPWVEAEHVLDTFASE</sequence>
<keyword evidence="10" id="KW-1185">Reference proteome</keyword>
<proteinExistence type="inferred from homology"/>
<dbReference type="GO" id="GO:0000139">
    <property type="term" value="C:Golgi membrane"/>
    <property type="evidence" value="ECO:0007669"/>
    <property type="project" value="TreeGrafter"/>
</dbReference>
<evidence type="ECO:0000256" key="6">
    <source>
        <dbReference type="ARBA" id="ARBA00022989"/>
    </source>
</evidence>
<dbReference type="InterPro" id="IPR013657">
    <property type="entry name" value="SCL35B1-4/HUT1"/>
</dbReference>
<gene>
    <name evidence="9" type="ORF">G4B88_020324</name>
</gene>
<evidence type="ECO:0000256" key="7">
    <source>
        <dbReference type="ARBA" id="ARBA00023136"/>
    </source>
</evidence>
<keyword evidence="5" id="KW-0812">Transmembrane</keyword>
<keyword evidence="4" id="KW-0050">Antiport</keyword>
<keyword evidence="6" id="KW-1133">Transmembrane helix</keyword>
<evidence type="ECO:0000256" key="5">
    <source>
        <dbReference type="ARBA" id="ARBA00022692"/>
    </source>
</evidence>
<dbReference type="AlphaFoldDB" id="A0A7J6EAF2"/>